<sequence length="282" mass="32839">MIDRPLFSVLIAHFNNARYFKEAYDSVLAQSYSNFEIIVVDDYSDESEFDIVKQLVANDHRVRLYRNAVNKGVGFTKRYLANLVKGEIFGFLDPDDTLTADAIESVVSIHLKYLDVGLVYSNFYFCDSYLAIICEHKAMQVVSLKEMSYFNFKGEISHFATFKKLIYDKTSGIDIKLRIAEDKDIYMKMCEVAPVKHLDIPLYFYRVHSGGISTNDNSRKAVFWHWVAIIKSAERNNINIEDMFCEYFISREEHISKLDMVRGSRLLKLISKIGFIKWFKNL</sequence>
<dbReference type="InterPro" id="IPR001173">
    <property type="entry name" value="Glyco_trans_2-like"/>
</dbReference>
<dbReference type="InterPro" id="IPR029044">
    <property type="entry name" value="Nucleotide-diphossugar_trans"/>
</dbReference>
<dbReference type="Proteomes" id="UP001165302">
    <property type="component" value="Unassembled WGS sequence"/>
</dbReference>
<dbReference type="PANTHER" id="PTHR22916:SF3">
    <property type="entry name" value="UDP-GLCNAC:BETAGAL BETA-1,3-N-ACETYLGLUCOSAMINYLTRANSFERASE-LIKE PROTEIN 1"/>
    <property type="match status" value="1"/>
</dbReference>
<keyword evidence="3" id="KW-1185">Reference proteome</keyword>
<reference evidence="2" key="1">
    <citation type="submission" date="2020-10" db="EMBL/GenBank/DDBJ databases">
        <authorList>
            <person name="Lu T."/>
            <person name="Wang Q."/>
            <person name="Han X."/>
        </authorList>
    </citation>
    <scope>NUCLEOTIDE SEQUENCE</scope>
    <source>
        <strain evidence="2">WQ 366</strain>
    </source>
</reference>
<dbReference type="PANTHER" id="PTHR22916">
    <property type="entry name" value="GLYCOSYLTRANSFERASE"/>
    <property type="match status" value="1"/>
</dbReference>
<dbReference type="Pfam" id="PF00535">
    <property type="entry name" value="Glycos_transf_2"/>
    <property type="match status" value="1"/>
</dbReference>
<evidence type="ECO:0000259" key="1">
    <source>
        <dbReference type="Pfam" id="PF00535"/>
    </source>
</evidence>
<comment type="caution">
    <text evidence="2">The sequence shown here is derived from an EMBL/GenBank/DDBJ whole genome shotgun (WGS) entry which is preliminary data.</text>
</comment>
<organism evidence="2 3">
    <name type="scientific">Sphingobacterium bovistauri</name>
    <dbReference type="NCBI Taxonomy" id="2781959"/>
    <lineage>
        <taxon>Bacteria</taxon>
        <taxon>Pseudomonadati</taxon>
        <taxon>Bacteroidota</taxon>
        <taxon>Sphingobacteriia</taxon>
        <taxon>Sphingobacteriales</taxon>
        <taxon>Sphingobacteriaceae</taxon>
        <taxon>Sphingobacterium</taxon>
    </lineage>
</organism>
<proteinExistence type="predicted"/>
<feature type="domain" description="Glycosyltransferase 2-like" evidence="1">
    <location>
        <begin position="8"/>
        <end position="119"/>
    </location>
</feature>
<dbReference type="RefSeq" id="WP_225551445.1">
    <property type="nucleotide sequence ID" value="NZ_JADEYP010000003.1"/>
</dbReference>
<dbReference type="Gene3D" id="3.90.550.10">
    <property type="entry name" value="Spore Coat Polysaccharide Biosynthesis Protein SpsA, Chain A"/>
    <property type="match status" value="1"/>
</dbReference>
<protein>
    <submittedName>
        <fullName evidence="2">Glycosyltransferase</fullName>
    </submittedName>
</protein>
<gene>
    <name evidence="2" type="ORF">IPZ78_02965</name>
</gene>
<accession>A0ABS7Z2A7</accession>
<dbReference type="SUPFAM" id="SSF53448">
    <property type="entry name" value="Nucleotide-diphospho-sugar transferases"/>
    <property type="match status" value="1"/>
</dbReference>
<name>A0ABS7Z2A7_9SPHI</name>
<evidence type="ECO:0000313" key="2">
    <source>
        <dbReference type="EMBL" id="MCA5004113.1"/>
    </source>
</evidence>
<dbReference type="EMBL" id="JADEYP010000003">
    <property type="protein sequence ID" value="MCA5004113.1"/>
    <property type="molecule type" value="Genomic_DNA"/>
</dbReference>
<evidence type="ECO:0000313" key="3">
    <source>
        <dbReference type="Proteomes" id="UP001165302"/>
    </source>
</evidence>